<sequence>MKDKPLTALSAMERLQPFVGKWKTEGTIQAPNGMGMRLDAIDTYEWLPGGFFLIHHVDGRMGEDEVKAIEIIGFDEKDGMYVTTSYDNQGIVTNYKAQLHKLEWTIIGSTERFQGSLGEDGRTLTGVWELAEDGVEWKKWMEIQLTKY</sequence>
<dbReference type="InterPro" id="IPR011473">
    <property type="entry name" value="DUF1579"/>
</dbReference>
<dbReference type="PATRIC" id="fig|1705565.3.peg.1219"/>
<dbReference type="Proteomes" id="UP000036932">
    <property type="component" value="Unassembled WGS sequence"/>
</dbReference>
<reference evidence="2" key="1">
    <citation type="submission" date="2015-08" db="EMBL/GenBank/DDBJ databases">
        <title>Genome sequencing project for genomic taxonomy and phylogenomics of Bacillus-like bacteria.</title>
        <authorList>
            <person name="Liu B."/>
            <person name="Wang J."/>
            <person name="Zhu Y."/>
            <person name="Liu G."/>
            <person name="Chen Q."/>
            <person name="Chen Z."/>
            <person name="Lan J."/>
            <person name="Che J."/>
            <person name="Ge C."/>
            <person name="Shi H."/>
            <person name="Pan Z."/>
            <person name="Liu X."/>
        </authorList>
    </citation>
    <scope>NUCLEOTIDE SEQUENCE [LARGE SCALE GENOMIC DNA]</scope>
    <source>
        <strain evidence="2">FJAT-22460</strain>
    </source>
</reference>
<evidence type="ECO:0000313" key="2">
    <source>
        <dbReference type="Proteomes" id="UP000036932"/>
    </source>
</evidence>
<evidence type="ECO:0000313" key="1">
    <source>
        <dbReference type="EMBL" id="KOR75959.1"/>
    </source>
</evidence>
<organism evidence="1 2">
    <name type="scientific">Paenibacillus solani</name>
    <dbReference type="NCBI Taxonomy" id="1705565"/>
    <lineage>
        <taxon>Bacteria</taxon>
        <taxon>Bacillati</taxon>
        <taxon>Bacillota</taxon>
        <taxon>Bacilli</taxon>
        <taxon>Bacillales</taxon>
        <taxon>Paenibacillaceae</taxon>
        <taxon>Paenibacillus</taxon>
    </lineage>
</organism>
<comment type="caution">
    <text evidence="1">The sequence shown here is derived from an EMBL/GenBank/DDBJ whole genome shotgun (WGS) entry which is preliminary data.</text>
</comment>
<gene>
    <name evidence="1" type="ORF">AM231_25185</name>
</gene>
<dbReference type="EMBL" id="LIUT01000008">
    <property type="protein sequence ID" value="KOR75959.1"/>
    <property type="molecule type" value="Genomic_DNA"/>
</dbReference>
<dbReference type="Pfam" id="PF07617">
    <property type="entry name" value="DUF1579"/>
    <property type="match status" value="1"/>
</dbReference>
<keyword evidence="2" id="KW-1185">Reference proteome</keyword>
<proteinExistence type="predicted"/>
<evidence type="ECO:0008006" key="3">
    <source>
        <dbReference type="Google" id="ProtNLM"/>
    </source>
</evidence>
<accession>A0A0M1N1X5</accession>
<dbReference type="AlphaFoldDB" id="A0A0M1N1X5"/>
<dbReference type="RefSeq" id="WP_054405128.1">
    <property type="nucleotide sequence ID" value="NZ_LIUT01000008.1"/>
</dbReference>
<protein>
    <recommendedName>
        <fullName evidence="3">DUF1579 domain-containing protein</fullName>
    </recommendedName>
</protein>
<name>A0A0M1N1X5_9BACL</name>